<feature type="region of interest" description="Disordered" evidence="7">
    <location>
        <begin position="128"/>
        <end position="151"/>
    </location>
</feature>
<dbReference type="InterPro" id="IPR018939">
    <property type="entry name" value="Autophagy-rel_prot_27"/>
</dbReference>
<proteinExistence type="predicted"/>
<dbReference type="GO" id="GO:0015031">
    <property type="term" value="P:protein transport"/>
    <property type="evidence" value="ECO:0007669"/>
    <property type="project" value="UniProtKB-KW"/>
</dbReference>
<keyword evidence="5 8" id="KW-1133">Transmembrane helix</keyword>
<name>A0A9P5NWC5_GYMJU</name>
<keyword evidence="2 8" id="KW-0812">Transmembrane</keyword>
<dbReference type="Pfam" id="PF09451">
    <property type="entry name" value="ATG27"/>
    <property type="match status" value="1"/>
</dbReference>
<keyword evidence="3" id="KW-0732">Signal</keyword>
<evidence type="ECO:0000256" key="3">
    <source>
        <dbReference type="ARBA" id="ARBA00022729"/>
    </source>
</evidence>
<feature type="transmembrane region" description="Helical" evidence="8">
    <location>
        <begin position="158"/>
        <end position="180"/>
    </location>
</feature>
<evidence type="ECO:0000256" key="1">
    <source>
        <dbReference type="ARBA" id="ARBA00004472"/>
    </source>
</evidence>
<keyword evidence="6 8" id="KW-0472">Membrane</keyword>
<dbReference type="GO" id="GO:0034045">
    <property type="term" value="C:phagophore assembly site membrane"/>
    <property type="evidence" value="ECO:0007669"/>
    <property type="project" value="UniProtKB-SubCell"/>
</dbReference>
<dbReference type="PANTHER" id="PTHR15071">
    <property type="entry name" value="MANNOSE-6-PHOSPHATE RECEPTOR FAMILY MEMBER"/>
    <property type="match status" value="1"/>
</dbReference>
<evidence type="ECO:0000313" key="10">
    <source>
        <dbReference type="Proteomes" id="UP000724874"/>
    </source>
</evidence>
<dbReference type="PANTHER" id="PTHR15071:SF13">
    <property type="entry name" value="AUTOPHAGY-RELATED PROTEIN 27"/>
    <property type="match status" value="1"/>
</dbReference>
<dbReference type="Gene3D" id="2.70.130.10">
    <property type="entry name" value="Mannose-6-phosphate receptor binding domain"/>
    <property type="match status" value="1"/>
</dbReference>
<evidence type="ECO:0000256" key="4">
    <source>
        <dbReference type="ARBA" id="ARBA00022927"/>
    </source>
</evidence>
<gene>
    <name evidence="9" type="ORF">CPB84DRAFT_1769971</name>
</gene>
<comment type="caution">
    <text evidence="9">The sequence shown here is derived from an EMBL/GenBank/DDBJ whole genome shotgun (WGS) entry which is preliminary data.</text>
</comment>
<comment type="subcellular location">
    <subcellularLocation>
        <location evidence="1">Preautophagosomal structure membrane</location>
        <topology evidence="1">Single-pass type I membrane protein</topology>
    </subcellularLocation>
</comment>
<evidence type="ECO:0000256" key="5">
    <source>
        <dbReference type="ARBA" id="ARBA00022989"/>
    </source>
</evidence>
<accession>A0A9P5NWC5</accession>
<dbReference type="GO" id="GO:0012505">
    <property type="term" value="C:endomembrane system"/>
    <property type="evidence" value="ECO:0007669"/>
    <property type="project" value="UniProtKB-ARBA"/>
</dbReference>
<reference evidence="9" key="1">
    <citation type="submission" date="2020-11" db="EMBL/GenBank/DDBJ databases">
        <authorList>
            <consortium name="DOE Joint Genome Institute"/>
            <person name="Ahrendt S."/>
            <person name="Riley R."/>
            <person name="Andreopoulos W."/>
            <person name="LaButti K."/>
            <person name="Pangilinan J."/>
            <person name="Ruiz-duenas F.J."/>
            <person name="Barrasa J.M."/>
            <person name="Sanchez-Garcia M."/>
            <person name="Camarero S."/>
            <person name="Miyauchi S."/>
            <person name="Serrano A."/>
            <person name="Linde D."/>
            <person name="Babiker R."/>
            <person name="Drula E."/>
            <person name="Ayuso-Fernandez I."/>
            <person name="Pacheco R."/>
            <person name="Padilla G."/>
            <person name="Ferreira P."/>
            <person name="Barriuso J."/>
            <person name="Kellner H."/>
            <person name="Castanera R."/>
            <person name="Alfaro M."/>
            <person name="Ramirez L."/>
            <person name="Pisabarro A.G."/>
            <person name="Kuo A."/>
            <person name="Tritt A."/>
            <person name="Lipzen A."/>
            <person name="He G."/>
            <person name="Yan M."/>
            <person name="Ng V."/>
            <person name="Cullen D."/>
            <person name="Martin F."/>
            <person name="Rosso M.-N."/>
            <person name="Henrissat B."/>
            <person name="Hibbett D."/>
            <person name="Martinez A.T."/>
            <person name="Grigoriev I.V."/>
        </authorList>
    </citation>
    <scope>NUCLEOTIDE SEQUENCE</scope>
    <source>
        <strain evidence="9">AH 44721</strain>
    </source>
</reference>
<keyword evidence="10" id="KW-1185">Reference proteome</keyword>
<protein>
    <submittedName>
        <fullName evidence="9">Autophagy-related protein 27</fullName>
    </submittedName>
</protein>
<dbReference type="AlphaFoldDB" id="A0A9P5NWC5"/>
<sequence length="231" mass="25402">MIDSLRFDLCAELTRQEGIPEHDQCPSGTRACLSKINQKPDENDRVVAVIPLAQNNNLNPSYSASLSPKHLILQLHGAEYPSSSNSSLTRQSLNLTLICDPQATSDPEFVAYDGSTLDLKWSGPAGCPFQEESGGDKDEDGGDDGVDRDKEKESVGSGIGWFFLVLFLAFAAYLGLGAYYNYSTYGATGYDLIPHRDFWKEMPYMLSDVISHLCSDVRPRRTSSRGGYISV</sequence>
<dbReference type="EMBL" id="JADNYJ010000018">
    <property type="protein sequence ID" value="KAF8906514.1"/>
    <property type="molecule type" value="Genomic_DNA"/>
</dbReference>
<dbReference type="OrthoDB" id="29460at2759"/>
<keyword evidence="4" id="KW-0653">Protein transport</keyword>
<dbReference type="InterPro" id="IPR009011">
    <property type="entry name" value="Man6P_isomerase_rcpt-bd_dom_sf"/>
</dbReference>
<organism evidence="9 10">
    <name type="scientific">Gymnopilus junonius</name>
    <name type="common">Spectacular rustgill mushroom</name>
    <name type="synonym">Gymnopilus spectabilis subsp. junonius</name>
    <dbReference type="NCBI Taxonomy" id="109634"/>
    <lineage>
        <taxon>Eukaryota</taxon>
        <taxon>Fungi</taxon>
        <taxon>Dikarya</taxon>
        <taxon>Basidiomycota</taxon>
        <taxon>Agaricomycotina</taxon>
        <taxon>Agaricomycetes</taxon>
        <taxon>Agaricomycetidae</taxon>
        <taxon>Agaricales</taxon>
        <taxon>Agaricineae</taxon>
        <taxon>Hymenogastraceae</taxon>
        <taxon>Gymnopilus</taxon>
    </lineage>
</organism>
<dbReference type="Proteomes" id="UP000724874">
    <property type="component" value="Unassembled WGS sequence"/>
</dbReference>
<evidence type="ECO:0000256" key="2">
    <source>
        <dbReference type="ARBA" id="ARBA00022692"/>
    </source>
</evidence>
<evidence type="ECO:0000256" key="8">
    <source>
        <dbReference type="SAM" id="Phobius"/>
    </source>
</evidence>
<evidence type="ECO:0000256" key="7">
    <source>
        <dbReference type="SAM" id="MobiDB-lite"/>
    </source>
</evidence>
<keyword evidence="4" id="KW-0813">Transport</keyword>
<evidence type="ECO:0000256" key="6">
    <source>
        <dbReference type="ARBA" id="ARBA00023136"/>
    </source>
</evidence>
<evidence type="ECO:0000313" key="9">
    <source>
        <dbReference type="EMBL" id="KAF8906514.1"/>
    </source>
</evidence>
<dbReference type="SUPFAM" id="SSF50911">
    <property type="entry name" value="Mannose 6-phosphate receptor domain"/>
    <property type="match status" value="1"/>
</dbReference>